<name>A0A2P4PZE5_RHIID</name>
<dbReference type="PANTHER" id="PTHR45756:SF1">
    <property type="entry name" value="PROTEIN KINASE DOMAIN CONTAINING PROTEIN"/>
    <property type="match status" value="1"/>
</dbReference>
<dbReference type="SUPFAM" id="SSF56112">
    <property type="entry name" value="Protein kinase-like (PK-like)"/>
    <property type="match status" value="1"/>
</dbReference>
<dbReference type="EMBL" id="AUPC02000116">
    <property type="protein sequence ID" value="POG70764.1"/>
    <property type="molecule type" value="Genomic_DNA"/>
</dbReference>
<accession>A0A2P4PZE5</accession>
<dbReference type="InterPro" id="IPR053215">
    <property type="entry name" value="TKL_Ser/Thr_kinase"/>
</dbReference>
<reference evidence="2 3" key="1">
    <citation type="journal article" date="2013" name="Proc. Natl. Acad. Sci. U.S.A.">
        <title>Genome of an arbuscular mycorrhizal fungus provides insight into the oldest plant symbiosis.</title>
        <authorList>
            <person name="Tisserant E."/>
            <person name="Malbreil M."/>
            <person name="Kuo A."/>
            <person name="Kohler A."/>
            <person name="Symeonidi A."/>
            <person name="Balestrini R."/>
            <person name="Charron P."/>
            <person name="Duensing N."/>
            <person name="Frei Dit Frey N."/>
            <person name="Gianinazzi-Pearson V."/>
            <person name="Gilbert L.B."/>
            <person name="Handa Y."/>
            <person name="Herr J.R."/>
            <person name="Hijri M."/>
            <person name="Koul R."/>
            <person name="Kawaguchi M."/>
            <person name="Krajinski F."/>
            <person name="Lammers P.J."/>
            <person name="Masclaux F.G."/>
            <person name="Murat C."/>
            <person name="Morin E."/>
            <person name="Ndikumana S."/>
            <person name="Pagni M."/>
            <person name="Petitpierre D."/>
            <person name="Requena N."/>
            <person name="Rosikiewicz P."/>
            <person name="Riley R."/>
            <person name="Saito K."/>
            <person name="San Clemente H."/>
            <person name="Shapiro H."/>
            <person name="van Tuinen D."/>
            <person name="Becard G."/>
            <person name="Bonfante P."/>
            <person name="Paszkowski U."/>
            <person name="Shachar-Hill Y.Y."/>
            <person name="Tuskan G.A."/>
            <person name="Young P.W."/>
            <person name="Sanders I.R."/>
            <person name="Henrissat B."/>
            <person name="Rensing S.A."/>
            <person name="Grigoriev I.V."/>
            <person name="Corradi N."/>
            <person name="Roux C."/>
            <person name="Martin F."/>
        </authorList>
    </citation>
    <scope>NUCLEOTIDE SEQUENCE [LARGE SCALE GENOMIC DNA]</scope>
    <source>
        <strain evidence="2 3">DAOM 197198</strain>
    </source>
</reference>
<dbReference type="InterPro" id="IPR000719">
    <property type="entry name" value="Prot_kinase_dom"/>
</dbReference>
<dbReference type="PROSITE" id="PS50011">
    <property type="entry name" value="PROTEIN_KINASE_DOM"/>
    <property type="match status" value="1"/>
</dbReference>
<organism evidence="2 3">
    <name type="scientific">Rhizophagus irregularis (strain DAOM 181602 / DAOM 197198 / MUCL 43194)</name>
    <name type="common">Arbuscular mycorrhizal fungus</name>
    <name type="synonym">Glomus intraradices</name>
    <dbReference type="NCBI Taxonomy" id="747089"/>
    <lineage>
        <taxon>Eukaryota</taxon>
        <taxon>Fungi</taxon>
        <taxon>Fungi incertae sedis</taxon>
        <taxon>Mucoromycota</taxon>
        <taxon>Glomeromycotina</taxon>
        <taxon>Glomeromycetes</taxon>
        <taxon>Glomerales</taxon>
        <taxon>Glomeraceae</taxon>
        <taxon>Rhizophagus</taxon>
    </lineage>
</organism>
<dbReference type="Pfam" id="PF07714">
    <property type="entry name" value="PK_Tyr_Ser-Thr"/>
    <property type="match status" value="1"/>
</dbReference>
<protein>
    <submittedName>
        <fullName evidence="2">Kinase-like domain-containing protein</fullName>
    </submittedName>
</protein>
<evidence type="ECO:0000259" key="1">
    <source>
        <dbReference type="PROSITE" id="PS50011"/>
    </source>
</evidence>
<sequence length="184" mass="21408">MVLQYARGGNFNNWMKKNYKHFEWINKLKVLKNIINGLKEIHQKHMVHRDFHTGNILFKDTYYWITSNYISDMGLCGEVDNVDETKIYGVMPYVAPEVLRGGPYTKAADIFSFGMIMYFVATERQPFANCAHDEFLALDICNGTRPEINKPEAPKCYVDLMKKCWDLNPINRPNVAEVEKMISL</sequence>
<dbReference type="GO" id="GO:0005524">
    <property type="term" value="F:ATP binding"/>
    <property type="evidence" value="ECO:0007669"/>
    <property type="project" value="InterPro"/>
</dbReference>
<comment type="caution">
    <text evidence="2">The sequence shown here is derived from an EMBL/GenBank/DDBJ whole genome shotgun (WGS) entry which is preliminary data.</text>
</comment>
<proteinExistence type="predicted"/>
<dbReference type="Gene3D" id="1.10.510.10">
    <property type="entry name" value="Transferase(Phosphotransferase) domain 1"/>
    <property type="match status" value="1"/>
</dbReference>
<keyword evidence="3" id="KW-1185">Reference proteome</keyword>
<evidence type="ECO:0000313" key="2">
    <source>
        <dbReference type="EMBL" id="POG70764.1"/>
    </source>
</evidence>
<dbReference type="InterPro" id="IPR011009">
    <property type="entry name" value="Kinase-like_dom_sf"/>
</dbReference>
<evidence type="ECO:0000313" key="3">
    <source>
        <dbReference type="Proteomes" id="UP000018888"/>
    </source>
</evidence>
<gene>
    <name evidence="2" type="ORF">GLOIN_2v1422809</name>
</gene>
<feature type="non-terminal residue" evidence="2">
    <location>
        <position position="184"/>
    </location>
</feature>
<dbReference type="PANTHER" id="PTHR45756">
    <property type="entry name" value="PALMITOYLTRANSFERASE"/>
    <property type="match status" value="1"/>
</dbReference>
<dbReference type="Proteomes" id="UP000018888">
    <property type="component" value="Unassembled WGS sequence"/>
</dbReference>
<feature type="domain" description="Protein kinase" evidence="1">
    <location>
        <begin position="1"/>
        <end position="184"/>
    </location>
</feature>
<dbReference type="GO" id="GO:0004672">
    <property type="term" value="F:protein kinase activity"/>
    <property type="evidence" value="ECO:0007669"/>
    <property type="project" value="InterPro"/>
</dbReference>
<reference evidence="2 3" key="2">
    <citation type="journal article" date="2018" name="New Phytol.">
        <title>High intraspecific genome diversity in the model arbuscular mycorrhizal symbiont Rhizophagus irregularis.</title>
        <authorList>
            <person name="Chen E.C.H."/>
            <person name="Morin E."/>
            <person name="Beaudet D."/>
            <person name="Noel J."/>
            <person name="Yildirir G."/>
            <person name="Ndikumana S."/>
            <person name="Charron P."/>
            <person name="St-Onge C."/>
            <person name="Giorgi J."/>
            <person name="Kruger M."/>
            <person name="Marton T."/>
            <person name="Ropars J."/>
            <person name="Grigoriev I.V."/>
            <person name="Hainaut M."/>
            <person name="Henrissat B."/>
            <person name="Roux C."/>
            <person name="Martin F."/>
            <person name="Corradi N."/>
        </authorList>
    </citation>
    <scope>NUCLEOTIDE SEQUENCE [LARGE SCALE GENOMIC DNA]</scope>
    <source>
        <strain evidence="2 3">DAOM 197198</strain>
    </source>
</reference>
<dbReference type="AlphaFoldDB" id="A0A2P4PZE5"/>
<dbReference type="InterPro" id="IPR001245">
    <property type="entry name" value="Ser-Thr/Tyr_kinase_cat_dom"/>
</dbReference>